<dbReference type="InterPro" id="IPR029063">
    <property type="entry name" value="SAM-dependent_MTases_sf"/>
</dbReference>
<dbReference type="CDD" id="cd02440">
    <property type="entry name" value="AdoMet_MTases"/>
    <property type="match status" value="1"/>
</dbReference>
<dbReference type="SUPFAM" id="SSF53335">
    <property type="entry name" value="S-adenosyl-L-methionine-dependent methyltransferases"/>
    <property type="match status" value="1"/>
</dbReference>
<name>A0A1F6Y417_9BACT</name>
<dbReference type="Gene3D" id="3.40.50.150">
    <property type="entry name" value="Vaccinia Virus protein VP39"/>
    <property type="match status" value="1"/>
</dbReference>
<gene>
    <name evidence="2" type="ORF">A3I23_02495</name>
</gene>
<reference evidence="2 3" key="1">
    <citation type="journal article" date="2016" name="Nat. Commun.">
        <title>Thousands of microbial genomes shed light on interconnected biogeochemical processes in an aquifer system.</title>
        <authorList>
            <person name="Anantharaman K."/>
            <person name="Brown C.T."/>
            <person name="Hug L.A."/>
            <person name="Sharon I."/>
            <person name="Castelle C.J."/>
            <person name="Probst A.J."/>
            <person name="Thomas B.C."/>
            <person name="Singh A."/>
            <person name="Wilkins M.J."/>
            <person name="Karaoz U."/>
            <person name="Brodie E.L."/>
            <person name="Williams K.H."/>
            <person name="Hubbard S.S."/>
            <person name="Banfield J.F."/>
        </authorList>
    </citation>
    <scope>NUCLEOTIDE SEQUENCE [LARGE SCALE GENOMIC DNA]</scope>
</reference>
<dbReference type="PANTHER" id="PTHR44068">
    <property type="entry name" value="ZGC:194242"/>
    <property type="match status" value="1"/>
</dbReference>
<feature type="domain" description="Methyltransferase" evidence="1">
    <location>
        <begin position="43"/>
        <end position="139"/>
    </location>
</feature>
<proteinExistence type="predicted"/>
<organism evidence="2 3">
    <name type="scientific">Candidatus Nomurabacteria bacterium RIFCSPLOWO2_02_FULL_40_67</name>
    <dbReference type="NCBI Taxonomy" id="1801787"/>
    <lineage>
        <taxon>Bacteria</taxon>
        <taxon>Candidatus Nomuraibacteriota</taxon>
    </lineage>
</organism>
<dbReference type="Pfam" id="PF13649">
    <property type="entry name" value="Methyltransf_25"/>
    <property type="match status" value="1"/>
</dbReference>
<evidence type="ECO:0000313" key="2">
    <source>
        <dbReference type="EMBL" id="OGJ01130.1"/>
    </source>
</evidence>
<dbReference type="AlphaFoldDB" id="A0A1F6Y417"/>
<dbReference type="Proteomes" id="UP000177693">
    <property type="component" value="Unassembled WGS sequence"/>
</dbReference>
<comment type="caution">
    <text evidence="2">The sequence shown here is derived from an EMBL/GenBank/DDBJ whole genome shotgun (WGS) entry which is preliminary data.</text>
</comment>
<protein>
    <recommendedName>
        <fullName evidence="1">Methyltransferase domain-containing protein</fullName>
    </recommendedName>
</protein>
<accession>A0A1F6Y417</accession>
<dbReference type="InterPro" id="IPR050447">
    <property type="entry name" value="Erg6_SMT_methyltransf"/>
</dbReference>
<evidence type="ECO:0000259" key="1">
    <source>
        <dbReference type="Pfam" id="PF13649"/>
    </source>
</evidence>
<dbReference type="InterPro" id="IPR041698">
    <property type="entry name" value="Methyltransf_25"/>
</dbReference>
<dbReference type="PANTHER" id="PTHR44068:SF11">
    <property type="entry name" value="GERANYL DIPHOSPHATE 2-C-METHYLTRANSFERASE"/>
    <property type="match status" value="1"/>
</dbReference>
<evidence type="ECO:0000313" key="3">
    <source>
        <dbReference type="Proteomes" id="UP000177693"/>
    </source>
</evidence>
<dbReference type="EMBL" id="MFVL01000023">
    <property type="protein sequence ID" value="OGJ01130.1"/>
    <property type="molecule type" value="Genomic_DNA"/>
</dbReference>
<sequence length="216" mass="24460">MDYHAHKDHFNKAYATGTDIWTPLTIPLRGTKLIKKLPAGASILDVGSGRGLFAKQLADMGFKVIGIDFEDQIVSKVNGEIKHWGLEGKLKFVTADALKLPFVDNSFDGVCAFGLMESLHKKDWPKYADEIRRVLKPGGFYLNMSFSRKTINFINFSPIASPDGELEKHGIHYHFFEDKEMAQIFDKKLTLISQEIEFIKKPVELGLLESLFQKPK</sequence>